<evidence type="ECO:0000313" key="5">
    <source>
        <dbReference type="Proteomes" id="UP000799538"/>
    </source>
</evidence>
<dbReference type="PANTHER" id="PTHR33365:SF12">
    <property type="entry name" value="TAT PATHWAY SIGNAL SEQUENCE"/>
    <property type="match status" value="1"/>
</dbReference>
<evidence type="ECO:0000256" key="1">
    <source>
        <dbReference type="ARBA" id="ARBA00035112"/>
    </source>
</evidence>
<reference evidence="5" key="1">
    <citation type="journal article" date="2020" name="Stud. Mycol.">
        <title>101 Dothideomycetes genomes: A test case for predicting lifestyles and emergence of pathogens.</title>
        <authorList>
            <person name="Haridas S."/>
            <person name="Albert R."/>
            <person name="Binder M."/>
            <person name="Bloem J."/>
            <person name="LaButti K."/>
            <person name="Salamov A."/>
            <person name="Andreopoulos B."/>
            <person name="Baker S."/>
            <person name="Barry K."/>
            <person name="Bills G."/>
            <person name="Bluhm B."/>
            <person name="Cannon C."/>
            <person name="Castanera R."/>
            <person name="Culley D."/>
            <person name="Daum C."/>
            <person name="Ezra D."/>
            <person name="Gonzalez J."/>
            <person name="Henrissat B."/>
            <person name="Kuo A."/>
            <person name="Liang C."/>
            <person name="Lipzen A."/>
            <person name="Lutzoni F."/>
            <person name="Magnuson J."/>
            <person name="Mondo S."/>
            <person name="Nolan M."/>
            <person name="Ohm R."/>
            <person name="Pangilinan J."/>
            <person name="Park H.-J."/>
            <person name="Ramirez L."/>
            <person name="Alfaro M."/>
            <person name="Sun H."/>
            <person name="Tritt A."/>
            <person name="Yoshinaga Y."/>
            <person name="Zwiers L.-H."/>
            <person name="Turgeon B."/>
            <person name="Goodwin S."/>
            <person name="Spatafora J."/>
            <person name="Crous P."/>
            <person name="Grigoriev I."/>
        </authorList>
    </citation>
    <scope>NUCLEOTIDE SEQUENCE [LARGE SCALE GENOMIC DNA]</scope>
    <source>
        <strain evidence="5">CECT 20119</strain>
    </source>
</reference>
<evidence type="ECO:0000256" key="2">
    <source>
        <dbReference type="SAM" id="MobiDB-lite"/>
    </source>
</evidence>
<dbReference type="InterPro" id="IPR021765">
    <property type="entry name" value="UstYa-like"/>
</dbReference>
<keyword evidence="3" id="KW-0472">Membrane</keyword>
<dbReference type="OrthoDB" id="3687641at2759"/>
<feature type="compositionally biased region" description="Basic and acidic residues" evidence="2">
    <location>
        <begin position="251"/>
        <end position="261"/>
    </location>
</feature>
<evidence type="ECO:0000256" key="3">
    <source>
        <dbReference type="SAM" id="Phobius"/>
    </source>
</evidence>
<gene>
    <name evidence="4" type="ORF">BDZ85DRAFT_281327</name>
</gene>
<proteinExistence type="inferred from homology"/>
<dbReference type="PANTHER" id="PTHR33365">
    <property type="entry name" value="YALI0B05434P"/>
    <property type="match status" value="1"/>
</dbReference>
<sequence>MEEAKSSRTSSSEYSSDLHSHLLPQTEDDLVPSSYSRASRGPSRFSIVLPWLICVGLLILLTLGLLQPPPQCPTTDFWKPNELLAAKKELPVSYHDVVFDATLEYNSSHLLFRPVTEPPYVGDPSAAIDEAWEELMGDIDIFVTPKEREEMGIDLWLDPDTGLHVGLLSVMHDLHCVNMIRKSLSPEYYPDMHHYTTTNHIEHCLDMLRLSLMCTSDMTLIPTKDSESRPFEAVFDTKHSCRDYSAVRDWSKSRGSADPKRYPANAAALKERERMAG</sequence>
<dbReference type="AlphaFoldDB" id="A0A6A6GCM8"/>
<feature type="transmembrane region" description="Helical" evidence="3">
    <location>
        <begin position="45"/>
        <end position="66"/>
    </location>
</feature>
<keyword evidence="5" id="KW-1185">Reference proteome</keyword>
<accession>A0A6A6GCM8</accession>
<organism evidence="4 5">
    <name type="scientific">Elsinoe ampelina</name>
    <dbReference type="NCBI Taxonomy" id="302913"/>
    <lineage>
        <taxon>Eukaryota</taxon>
        <taxon>Fungi</taxon>
        <taxon>Dikarya</taxon>
        <taxon>Ascomycota</taxon>
        <taxon>Pezizomycotina</taxon>
        <taxon>Dothideomycetes</taxon>
        <taxon>Dothideomycetidae</taxon>
        <taxon>Myriangiales</taxon>
        <taxon>Elsinoaceae</taxon>
        <taxon>Elsinoe</taxon>
    </lineage>
</organism>
<protein>
    <submittedName>
        <fullName evidence="4">Uncharacterized protein</fullName>
    </submittedName>
</protein>
<dbReference type="Pfam" id="PF11807">
    <property type="entry name" value="UstYa"/>
    <property type="match status" value="1"/>
</dbReference>
<keyword evidence="3" id="KW-0812">Transmembrane</keyword>
<dbReference type="Proteomes" id="UP000799538">
    <property type="component" value="Unassembled WGS sequence"/>
</dbReference>
<name>A0A6A6GCM8_9PEZI</name>
<comment type="similarity">
    <text evidence="1">Belongs to the ustYa family.</text>
</comment>
<feature type="region of interest" description="Disordered" evidence="2">
    <location>
        <begin position="251"/>
        <end position="277"/>
    </location>
</feature>
<evidence type="ECO:0000313" key="4">
    <source>
        <dbReference type="EMBL" id="KAF2223388.1"/>
    </source>
</evidence>
<keyword evidence="3" id="KW-1133">Transmembrane helix</keyword>
<dbReference type="GO" id="GO:0043386">
    <property type="term" value="P:mycotoxin biosynthetic process"/>
    <property type="evidence" value="ECO:0007669"/>
    <property type="project" value="InterPro"/>
</dbReference>
<dbReference type="EMBL" id="ML992506">
    <property type="protein sequence ID" value="KAF2223388.1"/>
    <property type="molecule type" value="Genomic_DNA"/>
</dbReference>